<name>A0A811YBY0_NYCPR</name>
<dbReference type="Gene3D" id="1.25.10.10">
    <property type="entry name" value="Leucine-rich Repeat Variant"/>
    <property type="match status" value="1"/>
</dbReference>
<dbReference type="AlphaFoldDB" id="A0A811YBY0"/>
<sequence length="345" mass="38783">MSTNENANLPAAPHNRFKKKGKDINVELRKAKKDDQMLIRRNGTVNWSVDDIVKGINSNNLKTSPHTQYIIRAGLLPKFVFFLGRTDHSPIQFESACFLRLGYQVWAVDPLLALLAIPHIILYLYPMNAVEQILPTLVCLLHHGDPEVLADTCWVICYLTNGPNECIEMVVKTRVVLQLMKFLGAAELPIPANEPQINIQKEAIWTMPNITAAHQDQVQQVINHKLVPFVVGGLSKADFKIQKKAVWAVTNHTTGRTFEQIVYLVHCDIIEPLMNLSTVKDPKHILVILDAILSIFQAPEKVGENEKLSIMIEECGEEEEDQNVVLETTSESSQVQDGTSGNYNF</sequence>
<comment type="caution">
    <text evidence="4">The sequence shown here is derived from an EMBL/GenBank/DDBJ whole genome shotgun (WGS) entry which is preliminary data.</text>
</comment>
<evidence type="ECO:0000256" key="3">
    <source>
        <dbReference type="ARBA" id="ARBA00022927"/>
    </source>
</evidence>
<accession>A0A811YBY0</accession>
<dbReference type="InterPro" id="IPR011989">
    <property type="entry name" value="ARM-like"/>
</dbReference>
<dbReference type="SUPFAM" id="SSF48371">
    <property type="entry name" value="ARM repeat"/>
    <property type="match status" value="1"/>
</dbReference>
<dbReference type="PANTHER" id="PTHR23316">
    <property type="entry name" value="IMPORTIN ALPHA"/>
    <property type="match status" value="1"/>
</dbReference>
<dbReference type="InterPro" id="IPR000225">
    <property type="entry name" value="Armadillo"/>
</dbReference>
<protein>
    <submittedName>
        <fullName evidence="4">(raccoon dog) hypothetical protein</fullName>
    </submittedName>
</protein>
<dbReference type="SMART" id="SM00185">
    <property type="entry name" value="ARM"/>
    <property type="match status" value="5"/>
</dbReference>
<evidence type="ECO:0000256" key="1">
    <source>
        <dbReference type="ARBA" id="ARBA00010394"/>
    </source>
</evidence>
<evidence type="ECO:0000256" key="2">
    <source>
        <dbReference type="ARBA" id="ARBA00022448"/>
    </source>
</evidence>
<gene>
    <name evidence="4" type="ORF">NYPRO_LOCUS7816</name>
</gene>
<proteinExistence type="inferred from homology"/>
<dbReference type="EMBL" id="CAJHUB010000673">
    <property type="protein sequence ID" value="CAD7675021.1"/>
    <property type="molecule type" value="Genomic_DNA"/>
</dbReference>
<dbReference type="GO" id="GO:0015031">
    <property type="term" value="P:protein transport"/>
    <property type="evidence" value="ECO:0007669"/>
    <property type="project" value="UniProtKB-KW"/>
</dbReference>
<organism evidence="4 5">
    <name type="scientific">Nyctereutes procyonoides</name>
    <name type="common">Raccoon dog</name>
    <name type="synonym">Canis procyonoides</name>
    <dbReference type="NCBI Taxonomy" id="34880"/>
    <lineage>
        <taxon>Eukaryota</taxon>
        <taxon>Metazoa</taxon>
        <taxon>Chordata</taxon>
        <taxon>Craniata</taxon>
        <taxon>Vertebrata</taxon>
        <taxon>Euteleostomi</taxon>
        <taxon>Mammalia</taxon>
        <taxon>Eutheria</taxon>
        <taxon>Laurasiatheria</taxon>
        <taxon>Carnivora</taxon>
        <taxon>Caniformia</taxon>
        <taxon>Canidae</taxon>
        <taxon>Nyctereutes</taxon>
    </lineage>
</organism>
<dbReference type="Pfam" id="PF00514">
    <property type="entry name" value="Arm"/>
    <property type="match status" value="1"/>
</dbReference>
<evidence type="ECO:0000313" key="5">
    <source>
        <dbReference type="Proteomes" id="UP000645828"/>
    </source>
</evidence>
<keyword evidence="2" id="KW-0813">Transport</keyword>
<keyword evidence="3" id="KW-0653">Protein transport</keyword>
<dbReference type="Proteomes" id="UP000645828">
    <property type="component" value="Unassembled WGS sequence"/>
</dbReference>
<comment type="similarity">
    <text evidence="1">Belongs to the importin alpha family.</text>
</comment>
<evidence type="ECO:0000313" key="4">
    <source>
        <dbReference type="EMBL" id="CAD7675021.1"/>
    </source>
</evidence>
<reference evidence="4" key="1">
    <citation type="submission" date="2020-12" db="EMBL/GenBank/DDBJ databases">
        <authorList>
            <consortium name="Molecular Ecology Group"/>
        </authorList>
    </citation>
    <scope>NUCLEOTIDE SEQUENCE</scope>
    <source>
        <strain evidence="4">TBG_1078</strain>
    </source>
</reference>
<dbReference type="InterPro" id="IPR016024">
    <property type="entry name" value="ARM-type_fold"/>
</dbReference>
<keyword evidence="5" id="KW-1185">Reference proteome</keyword>